<evidence type="ECO:0000256" key="1">
    <source>
        <dbReference type="SAM" id="MobiDB-lite"/>
    </source>
</evidence>
<dbReference type="RefSeq" id="WP_182896702.1">
    <property type="nucleotide sequence ID" value="NZ_JACGZW010000026.1"/>
</dbReference>
<keyword evidence="2" id="KW-1133">Transmembrane helix</keyword>
<keyword evidence="2" id="KW-0812">Transmembrane</keyword>
<sequence length="206" mass="21185">MTTPPFGVPPAANPYQPLPRQPVPGGPKRVSGKQKALFAALVVVALGLGTLGAFGFAAVARSAGPPVAGSCLYLTSLGSETQTYTGADCSDQAATYRVDTVAKGRSSCRGEDYVPFELYSSARSTTSRPTQTLCLALNVVSGECVRDVSDESKVGKVACDDPKAEARAVVHDGTKSASSCGEKDLSLVYAGPPVRTICLQPTGASI</sequence>
<feature type="region of interest" description="Disordered" evidence="1">
    <location>
        <begin position="1"/>
        <end position="29"/>
    </location>
</feature>
<feature type="transmembrane region" description="Helical" evidence="2">
    <location>
        <begin position="36"/>
        <end position="60"/>
    </location>
</feature>
<evidence type="ECO:0000313" key="3">
    <source>
        <dbReference type="EMBL" id="MBB1160057.1"/>
    </source>
</evidence>
<gene>
    <name evidence="3" type="ORF">H4281_43520</name>
</gene>
<reference evidence="3 4" key="1">
    <citation type="submission" date="2020-08" db="EMBL/GenBank/DDBJ databases">
        <title>Amycolatopsis sp. nov. DR6-1 isolated from Dendrobium heterocarpum.</title>
        <authorList>
            <person name="Tedsree N."/>
            <person name="Kuncharoen N."/>
            <person name="Likhitwitayawuid K."/>
            <person name="Tanasupawat S."/>
        </authorList>
    </citation>
    <scope>NUCLEOTIDE SEQUENCE [LARGE SCALE GENOMIC DNA]</scope>
    <source>
        <strain evidence="3 4">DR6-1</strain>
    </source>
</reference>
<dbReference type="AlphaFoldDB" id="A0A7W3W7Z4"/>
<keyword evidence="4" id="KW-1185">Reference proteome</keyword>
<accession>A0A7W3W7Z4</accession>
<keyword evidence="2" id="KW-0472">Membrane</keyword>
<proteinExistence type="predicted"/>
<protein>
    <submittedName>
        <fullName evidence="3">Uncharacterized protein</fullName>
    </submittedName>
</protein>
<comment type="caution">
    <text evidence="3">The sequence shown here is derived from an EMBL/GenBank/DDBJ whole genome shotgun (WGS) entry which is preliminary data.</text>
</comment>
<name>A0A7W3W7Z4_9PSEU</name>
<evidence type="ECO:0000313" key="4">
    <source>
        <dbReference type="Proteomes" id="UP000526734"/>
    </source>
</evidence>
<dbReference type="Proteomes" id="UP000526734">
    <property type="component" value="Unassembled WGS sequence"/>
</dbReference>
<evidence type="ECO:0000256" key="2">
    <source>
        <dbReference type="SAM" id="Phobius"/>
    </source>
</evidence>
<feature type="compositionally biased region" description="Pro residues" evidence="1">
    <location>
        <begin position="1"/>
        <end position="25"/>
    </location>
</feature>
<dbReference type="EMBL" id="JACGZW010000026">
    <property type="protein sequence ID" value="MBB1160057.1"/>
    <property type="molecule type" value="Genomic_DNA"/>
</dbReference>
<organism evidence="3 4">
    <name type="scientific">Amycolatopsis dendrobii</name>
    <dbReference type="NCBI Taxonomy" id="2760662"/>
    <lineage>
        <taxon>Bacteria</taxon>
        <taxon>Bacillati</taxon>
        <taxon>Actinomycetota</taxon>
        <taxon>Actinomycetes</taxon>
        <taxon>Pseudonocardiales</taxon>
        <taxon>Pseudonocardiaceae</taxon>
        <taxon>Amycolatopsis</taxon>
    </lineage>
</organism>